<dbReference type="AlphaFoldDB" id="A0A345LS18"/>
<dbReference type="Proteomes" id="UP000674270">
    <property type="component" value="Unassembled WGS sequence"/>
</dbReference>
<protein>
    <submittedName>
        <fullName evidence="2">Enhanced serine sensitivity protein SseB C-terminal domain-containing protein</fullName>
    </submittedName>
</protein>
<dbReference type="EMBL" id="JAGKLY010000001">
    <property type="protein sequence ID" value="MBQ0266899.1"/>
    <property type="molecule type" value="Genomic_DNA"/>
</dbReference>
<evidence type="ECO:0000313" key="2">
    <source>
        <dbReference type="EMBL" id="MBQ0266899.1"/>
    </source>
</evidence>
<sequence>MSQQSNNNSSNQETEIQFTELTVPKGSSLKLSVLEEQPQAIVEALTEFFKQYKVVRRGFMVSAIENDDAQETPILMIALEFTAGAENIDTIIHEAGTLACEFLADDESIDFCVVNENEQGVSHFITQHVQPFYQRRLGSFLRDTIPVKNT</sequence>
<dbReference type="InterPro" id="IPR027945">
    <property type="entry name" value="SseB_C"/>
</dbReference>
<evidence type="ECO:0000313" key="3">
    <source>
        <dbReference type="EMBL" id="MDT0133208.1"/>
    </source>
</evidence>
<proteinExistence type="predicted"/>
<gene>
    <name evidence="2" type="ORF">J7T18_01110</name>
    <name evidence="3" type="ORF">NLX89_07595</name>
</gene>
<dbReference type="Proteomes" id="UP001252207">
    <property type="component" value="Unassembled WGS sequence"/>
</dbReference>
<evidence type="ECO:0000259" key="1">
    <source>
        <dbReference type="Pfam" id="PF14581"/>
    </source>
</evidence>
<accession>A0A345LS18</accession>
<reference evidence="3 5" key="2">
    <citation type="submission" date="2022-06" db="EMBL/GenBank/DDBJ databases">
        <title>Chromosome and plasmid sequencings of Enterobacteriales species co-exiting double carbapenemases.</title>
        <authorList>
            <person name="Fu Y."/>
        </authorList>
    </citation>
    <scope>NUCLEOTIDE SEQUENCE [LARGE SCALE GENOMIC DNA]</scope>
    <source>
        <strain evidence="3 5">21030615019</strain>
    </source>
</reference>
<feature type="domain" description="SseB protein C-terminal" evidence="1">
    <location>
        <begin position="23"/>
        <end position="135"/>
    </location>
</feature>
<reference evidence="2" key="1">
    <citation type="submission" date="2021-03" db="EMBL/GenBank/DDBJ databases">
        <authorList>
            <person name="Stanton E."/>
        </authorList>
    </citation>
    <scope>NUCLEOTIDE SEQUENCE</scope>
    <source>
        <strain evidence="2">2020EL-00113</strain>
    </source>
</reference>
<dbReference type="Pfam" id="PF14581">
    <property type="entry name" value="SseB_C"/>
    <property type="match status" value="1"/>
</dbReference>
<dbReference type="EMBL" id="JANAVW010000001">
    <property type="protein sequence ID" value="MDT0133208.1"/>
    <property type="molecule type" value="Genomic_DNA"/>
</dbReference>
<organism evidence="2 4">
    <name type="scientific">Providencia huaxiensis</name>
    <dbReference type="NCBI Taxonomy" id="2027290"/>
    <lineage>
        <taxon>Bacteria</taxon>
        <taxon>Pseudomonadati</taxon>
        <taxon>Pseudomonadota</taxon>
        <taxon>Gammaproteobacteria</taxon>
        <taxon>Enterobacterales</taxon>
        <taxon>Morganellaceae</taxon>
        <taxon>Providencia</taxon>
    </lineage>
</organism>
<keyword evidence="5" id="KW-1185">Reference proteome</keyword>
<evidence type="ECO:0000313" key="4">
    <source>
        <dbReference type="Proteomes" id="UP000674270"/>
    </source>
</evidence>
<dbReference type="KEGG" id="prq:CYG50_02095"/>
<dbReference type="RefSeq" id="WP_102137549.1">
    <property type="nucleotide sequence ID" value="NZ_CP031123.2"/>
</dbReference>
<dbReference type="GeneID" id="89489593"/>
<dbReference type="OrthoDB" id="5622177at2"/>
<name>A0A345LS18_9GAMM</name>
<comment type="caution">
    <text evidence="2">The sequence shown here is derived from an EMBL/GenBank/DDBJ whole genome shotgun (WGS) entry which is preliminary data.</text>
</comment>
<evidence type="ECO:0000313" key="5">
    <source>
        <dbReference type="Proteomes" id="UP001252207"/>
    </source>
</evidence>